<keyword evidence="1" id="KW-0812">Transmembrane</keyword>
<dbReference type="Proteomes" id="UP000830375">
    <property type="component" value="Unassembled WGS sequence"/>
</dbReference>
<evidence type="ECO:0000313" key="2">
    <source>
        <dbReference type="EMBL" id="KAI2656596.1"/>
    </source>
</evidence>
<keyword evidence="1" id="KW-0472">Membrane</keyword>
<gene>
    <name evidence="2" type="ORF">H4Q32_029801</name>
</gene>
<name>A0ABQ8M227_LABRO</name>
<organism evidence="2 3">
    <name type="scientific">Labeo rohita</name>
    <name type="common">Indian major carp</name>
    <name type="synonym">Cyprinus rohita</name>
    <dbReference type="NCBI Taxonomy" id="84645"/>
    <lineage>
        <taxon>Eukaryota</taxon>
        <taxon>Metazoa</taxon>
        <taxon>Chordata</taxon>
        <taxon>Craniata</taxon>
        <taxon>Vertebrata</taxon>
        <taxon>Euteleostomi</taxon>
        <taxon>Actinopterygii</taxon>
        <taxon>Neopterygii</taxon>
        <taxon>Teleostei</taxon>
        <taxon>Ostariophysi</taxon>
        <taxon>Cypriniformes</taxon>
        <taxon>Cyprinidae</taxon>
        <taxon>Labeoninae</taxon>
        <taxon>Labeonini</taxon>
        <taxon>Labeo</taxon>
    </lineage>
</organism>
<proteinExistence type="predicted"/>
<keyword evidence="1" id="KW-1133">Transmembrane helix</keyword>
<comment type="caution">
    <text evidence="2">The sequence shown here is derived from an EMBL/GenBank/DDBJ whole genome shotgun (WGS) entry which is preliminary data.</text>
</comment>
<evidence type="ECO:0000256" key="1">
    <source>
        <dbReference type="SAM" id="Phobius"/>
    </source>
</evidence>
<dbReference type="EMBL" id="JACTAM010000015">
    <property type="protein sequence ID" value="KAI2656596.1"/>
    <property type="molecule type" value="Genomic_DNA"/>
</dbReference>
<sequence length="98" mass="11233">MAILCFIYSPPSPTAFLVCKYVVSKEEKIDGIPILLDIDYRLCTYSNKYSNVSQWCLSSTVCKSVLFLLTMFCFLVMKSFIMTVASGRNWWCCIDIKS</sequence>
<protein>
    <submittedName>
        <fullName evidence="2">GTPase Der</fullName>
    </submittedName>
</protein>
<evidence type="ECO:0000313" key="3">
    <source>
        <dbReference type="Proteomes" id="UP000830375"/>
    </source>
</evidence>
<keyword evidence="3" id="KW-1185">Reference proteome</keyword>
<feature type="transmembrane region" description="Helical" evidence="1">
    <location>
        <begin position="52"/>
        <end position="77"/>
    </location>
</feature>
<reference evidence="2 3" key="1">
    <citation type="submission" date="2022-01" db="EMBL/GenBank/DDBJ databases">
        <title>A high-quality chromosome-level genome assembly of rohu carp, Labeo rohita.</title>
        <authorList>
            <person name="Arick M.A. II"/>
            <person name="Hsu C.-Y."/>
            <person name="Magbanua Z."/>
            <person name="Pechanova O."/>
            <person name="Grover C."/>
            <person name="Miller E."/>
            <person name="Thrash A."/>
            <person name="Ezzel L."/>
            <person name="Alam S."/>
            <person name="Benzie J."/>
            <person name="Hamilton M."/>
            <person name="Karsi A."/>
            <person name="Lawrence M.L."/>
            <person name="Peterson D.G."/>
        </authorList>
    </citation>
    <scope>NUCLEOTIDE SEQUENCE [LARGE SCALE GENOMIC DNA]</scope>
    <source>
        <strain evidence="3">BAU-BD-2019</strain>
        <tissue evidence="2">Blood</tissue>
    </source>
</reference>
<accession>A0ABQ8M227</accession>